<gene>
    <name evidence="1" type="ORF">BK652_02255</name>
</gene>
<dbReference type="EMBL" id="MOBC01000002">
    <property type="protein sequence ID" value="ROM87015.1"/>
    <property type="molecule type" value="Genomic_DNA"/>
</dbReference>
<protein>
    <submittedName>
        <fullName evidence="1">Uncharacterized protein</fullName>
    </submittedName>
</protein>
<accession>A0A423GGR3</accession>
<dbReference type="Proteomes" id="UP000284049">
    <property type="component" value="Unassembled WGS sequence"/>
</dbReference>
<dbReference type="AlphaFoldDB" id="A0A423GGR3"/>
<comment type="caution">
    <text evidence="1">The sequence shown here is derived from an EMBL/GenBank/DDBJ whole genome shotgun (WGS) entry which is preliminary data.</text>
</comment>
<proteinExistence type="predicted"/>
<sequence>MDPVNELCNDLMDLLEEIASSRNKLDVQGQKILLDALRSLLLSTERLSEQMRTLVSLQVRSGHQRPRLYVVE</sequence>
<name>A0A423GGR3_9PSED</name>
<organism evidence="1 2">
    <name type="scientific">Pseudomonas brassicacearum</name>
    <dbReference type="NCBI Taxonomy" id="930166"/>
    <lineage>
        <taxon>Bacteria</taxon>
        <taxon>Pseudomonadati</taxon>
        <taxon>Pseudomonadota</taxon>
        <taxon>Gammaproteobacteria</taxon>
        <taxon>Pseudomonadales</taxon>
        <taxon>Pseudomonadaceae</taxon>
        <taxon>Pseudomonas</taxon>
    </lineage>
</organism>
<reference evidence="1 2" key="1">
    <citation type="submission" date="2016-10" db="EMBL/GenBank/DDBJ databases">
        <title>Comparative genome analysis of multiple Pseudomonas spp. focuses on biocontrol and plant growth promoting traits.</title>
        <authorList>
            <person name="Tao X.-Y."/>
            <person name="Taylor C.G."/>
        </authorList>
    </citation>
    <scope>NUCLEOTIDE SEQUENCE [LARGE SCALE GENOMIC DNA]</scope>
    <source>
        <strain evidence="1 2">Wood3</strain>
    </source>
</reference>
<evidence type="ECO:0000313" key="1">
    <source>
        <dbReference type="EMBL" id="ROM87015.1"/>
    </source>
</evidence>
<evidence type="ECO:0000313" key="2">
    <source>
        <dbReference type="Proteomes" id="UP000284049"/>
    </source>
</evidence>